<dbReference type="Gene3D" id="3.60.10.10">
    <property type="entry name" value="Endonuclease/exonuclease/phosphatase"/>
    <property type="match status" value="1"/>
</dbReference>
<comment type="subcellular location">
    <subcellularLocation>
        <location evidence="1">Membrane</location>
        <topology evidence="1">Multi-pass membrane protein</topology>
    </subcellularLocation>
</comment>
<dbReference type="OrthoDB" id="432063at2759"/>
<dbReference type="SUPFAM" id="SSF103481">
    <property type="entry name" value="Multidrug resistance efflux transporter EmrE"/>
    <property type="match status" value="1"/>
</dbReference>
<accession>A0A812GUF6</accession>
<feature type="transmembrane region" description="Helical" evidence="5">
    <location>
        <begin position="847"/>
        <end position="867"/>
    </location>
</feature>
<dbReference type="InterPro" id="IPR007271">
    <property type="entry name" value="Nuc_sug_transpt"/>
</dbReference>
<feature type="transmembrane region" description="Helical" evidence="5">
    <location>
        <begin position="910"/>
        <end position="930"/>
    </location>
</feature>
<dbReference type="PANTHER" id="PTHR10231">
    <property type="entry name" value="NUCLEOTIDE-SUGAR TRANSMEMBRANE TRANSPORTER"/>
    <property type="match status" value="1"/>
</dbReference>
<proteinExistence type="predicted"/>
<evidence type="ECO:0000256" key="2">
    <source>
        <dbReference type="ARBA" id="ARBA00022692"/>
    </source>
</evidence>
<evidence type="ECO:0000256" key="4">
    <source>
        <dbReference type="ARBA" id="ARBA00023136"/>
    </source>
</evidence>
<feature type="transmembrane region" description="Helical" evidence="5">
    <location>
        <begin position="541"/>
        <end position="563"/>
    </location>
</feature>
<evidence type="ECO:0000256" key="1">
    <source>
        <dbReference type="ARBA" id="ARBA00004141"/>
    </source>
</evidence>
<comment type="caution">
    <text evidence="6">The sequence shown here is derived from an EMBL/GenBank/DDBJ whole genome shotgun (WGS) entry which is preliminary data.</text>
</comment>
<feature type="transmembrane region" description="Helical" evidence="5">
    <location>
        <begin position="879"/>
        <end position="898"/>
    </location>
</feature>
<dbReference type="AlphaFoldDB" id="A0A812GUF6"/>
<sequence>MATFEAQRRARLDELKVDKEEISKSMWEPLPTVHPSCLRVAIYNTLADSMSDDGFLVKPILADWPADKDMVPTKEGENVHFRDLLAEMMSSKGDLEALQRCQAKYNIPVSQENTHATVDWEARRSQMMCFLECFSPDIMVFTEVDHYAEFVSSLRGLGYVSQLPTASASSPYRPAHLDSFSDKTPEKARLFQQEWESRGYAFLPHLGSVSMHVHMQTTGLDKRILEAARKSGEPDLVEKITDPRKGLLSRNWYQLIQPGTSKMLLENAGVEDAASLDDMGVAVFWKDRRLLATELRTQPYPGGGKGFVQVKLQDRKDPEKSVVVMGTHLSSGDTPKDEDERLQCELLCEGGLIPEIHQLRASGENLVVCMDANSDPSFKAATSPSTCWKELRQAVGNSVWDGFFTPDGNFLDQSDQGLEQPVTTNKVRGPQSAQAKKIGNHAYYLIDHIFYSPGSFGHHDHAKSAEDALQKVLPSLKDPSDHYPVIVLPIAAAFGFAQLCAMKALRFYDAGSLKVIAQVNLPLTALLSWLLLDRRYSVKKWLAVGLMLVTNIAFLQVRMLVLQPSSCREAFCEELPFRIAPKVLGMFYFLLGIAISCSASIFAEKFLKKWPEEPFYILKTNLMIGELMLAVLGVVNNFSNEESTDKNSDSCSWDQFNDWKRQLPVVLVWLLHGWIAGLLVKRCSALVKNVSHILSTLATYGYALLTHALPFSWPVTQAGVLVLLAVLNFASTSDERTQKDKDILRQRRRMEAVQTADFVMLLLSWHLWILALIWFLGFAELVPKQGLLAGIEDGSVVLLSCGQLCGSLSRSAPNGEWPAWRKPWYLAWVVVLAILAFGFVQTSALVVGALCGLLAAAMAWACPAGPAGHTPEPKGPDAVLGRGLVILDGMAGVLLAVWQARKVSWHSGVEMLAVSITALPLLMFSLGLLLSSHGSLLTSVPTVMLHLAVAAASSASLNDWTAVAMLMVILLAHLALYLPLPLRDPDSNPFYTSLRRGGQKFARFLAQPVSGFGEENS</sequence>
<keyword evidence="2 5" id="KW-0812">Transmembrane</keyword>
<dbReference type="EMBL" id="CAJNDS010000040">
    <property type="protein sequence ID" value="CAE6930377.1"/>
    <property type="molecule type" value="Genomic_DNA"/>
</dbReference>
<dbReference type="InterPro" id="IPR037185">
    <property type="entry name" value="EmrE-like"/>
</dbReference>
<keyword evidence="4 5" id="KW-0472">Membrane</keyword>
<feature type="transmembrane region" description="Helical" evidence="5">
    <location>
        <begin position="711"/>
        <end position="731"/>
    </location>
</feature>
<name>A0A812GUF6_9DINO</name>
<evidence type="ECO:0000256" key="3">
    <source>
        <dbReference type="ARBA" id="ARBA00022989"/>
    </source>
</evidence>
<dbReference type="Proteomes" id="UP000604046">
    <property type="component" value="Unassembled WGS sequence"/>
</dbReference>
<keyword evidence="3 5" id="KW-1133">Transmembrane helix</keyword>
<reference evidence="6" key="1">
    <citation type="submission" date="2021-02" db="EMBL/GenBank/DDBJ databases">
        <authorList>
            <person name="Dougan E. K."/>
            <person name="Rhodes N."/>
            <person name="Thang M."/>
            <person name="Chan C."/>
        </authorList>
    </citation>
    <scope>NUCLEOTIDE SEQUENCE</scope>
</reference>
<dbReference type="InterPro" id="IPR036691">
    <property type="entry name" value="Endo/exonu/phosph_ase_sf"/>
</dbReference>
<feature type="transmembrane region" description="Helical" evidence="5">
    <location>
        <begin position="960"/>
        <end position="980"/>
    </location>
</feature>
<evidence type="ECO:0000313" key="7">
    <source>
        <dbReference type="Proteomes" id="UP000604046"/>
    </source>
</evidence>
<feature type="transmembrane region" description="Helical" evidence="5">
    <location>
        <begin position="662"/>
        <end position="679"/>
    </location>
</feature>
<evidence type="ECO:0000256" key="5">
    <source>
        <dbReference type="SAM" id="Phobius"/>
    </source>
</evidence>
<feature type="transmembrane region" description="Helical" evidence="5">
    <location>
        <begin position="823"/>
        <end position="840"/>
    </location>
</feature>
<feature type="transmembrane region" description="Helical" evidence="5">
    <location>
        <begin position="583"/>
        <end position="603"/>
    </location>
</feature>
<feature type="transmembrane region" description="Helical" evidence="5">
    <location>
        <begin position="511"/>
        <end position="532"/>
    </location>
</feature>
<dbReference type="SUPFAM" id="SSF56219">
    <property type="entry name" value="DNase I-like"/>
    <property type="match status" value="1"/>
</dbReference>
<keyword evidence="7" id="KW-1185">Reference proteome</keyword>
<gene>
    <name evidence="6" type="ORF">SNAT2548_LOCUS815</name>
</gene>
<dbReference type="GO" id="GO:0000139">
    <property type="term" value="C:Golgi membrane"/>
    <property type="evidence" value="ECO:0007669"/>
    <property type="project" value="InterPro"/>
</dbReference>
<organism evidence="6 7">
    <name type="scientific">Symbiodinium natans</name>
    <dbReference type="NCBI Taxonomy" id="878477"/>
    <lineage>
        <taxon>Eukaryota</taxon>
        <taxon>Sar</taxon>
        <taxon>Alveolata</taxon>
        <taxon>Dinophyceae</taxon>
        <taxon>Suessiales</taxon>
        <taxon>Symbiodiniaceae</taxon>
        <taxon>Symbiodinium</taxon>
    </lineage>
</organism>
<evidence type="ECO:0008006" key="8">
    <source>
        <dbReference type="Google" id="ProtNLM"/>
    </source>
</evidence>
<evidence type="ECO:0000313" key="6">
    <source>
        <dbReference type="EMBL" id="CAE6930377.1"/>
    </source>
</evidence>
<dbReference type="GO" id="GO:0015165">
    <property type="term" value="F:pyrimidine nucleotide-sugar transmembrane transporter activity"/>
    <property type="evidence" value="ECO:0007669"/>
    <property type="project" value="InterPro"/>
</dbReference>
<feature type="transmembrane region" description="Helical" evidence="5">
    <location>
        <begin position="752"/>
        <end position="776"/>
    </location>
</feature>
<dbReference type="Pfam" id="PF04142">
    <property type="entry name" value="Nuc_sug_transp"/>
    <property type="match status" value="1"/>
</dbReference>
<protein>
    <recommendedName>
        <fullName evidence="8">Endonuclease/exonuclease/phosphatase domain-containing protein</fullName>
    </recommendedName>
</protein>